<comment type="subcellular location">
    <subcellularLocation>
        <location evidence="1">Membrane</location>
        <topology evidence="1">Multi-pass membrane protein</topology>
    </subcellularLocation>
</comment>
<accession>A0AA38S9U8</accession>
<keyword evidence="7" id="KW-0449">Lipoprotein</keyword>
<sequence length="415" mass="46656">MSSAASVRAVNRWASTIIPAILAGCVGFATYVVSKRICVDYYWRYRGRKATAIPLLVLLSVFLALIICTYTRLLLAIVYNPGLVPRGETAAPTKEEARGPNMRQPQDDIEAQRYGGGRDNDPNSPGLERFYSKDVFVCENDGLPRWCSSCRNWKPDRAHHSSEIDRCVRKMDHYCPWVGGIISETSFKFFVQFVAYTTAFCIVCLVASALCFRDRSRHGLPVDGLLVAVIALASFFGLFTFGMTTLSTRYIFLNLTNVEDLRQKSTVHQLAIRVPLDYEPGPQNHLISYPLPEPALNTKTESCSSRDNTTTPRNALATRKFAVVKTQLGENPWDLGPYRNWTSVMGTNFLDWVLPLRHSPCVTGETNTSFYEMGPLYDELRTRYSLPRLSEEGHGATPEMTEPTHAASKRQTVDR</sequence>
<keyword evidence="2 11" id="KW-0808">Transferase</keyword>
<evidence type="ECO:0000256" key="4">
    <source>
        <dbReference type="ARBA" id="ARBA00022989"/>
    </source>
</evidence>
<feature type="transmembrane region" description="Helical" evidence="11">
    <location>
        <begin position="55"/>
        <end position="79"/>
    </location>
</feature>
<dbReference type="GO" id="GO:0005794">
    <property type="term" value="C:Golgi apparatus"/>
    <property type="evidence" value="ECO:0007669"/>
    <property type="project" value="TreeGrafter"/>
</dbReference>
<evidence type="ECO:0000259" key="13">
    <source>
        <dbReference type="Pfam" id="PF01529"/>
    </source>
</evidence>
<organism evidence="14 15">
    <name type="scientific">Coniochaeta hoffmannii</name>
    <dbReference type="NCBI Taxonomy" id="91930"/>
    <lineage>
        <taxon>Eukaryota</taxon>
        <taxon>Fungi</taxon>
        <taxon>Dikarya</taxon>
        <taxon>Ascomycota</taxon>
        <taxon>Pezizomycotina</taxon>
        <taxon>Sordariomycetes</taxon>
        <taxon>Sordariomycetidae</taxon>
        <taxon>Coniochaetales</taxon>
        <taxon>Coniochaetaceae</taxon>
        <taxon>Coniochaeta</taxon>
    </lineage>
</organism>
<dbReference type="EC" id="2.3.1.225" evidence="11"/>
<dbReference type="Pfam" id="PF01529">
    <property type="entry name" value="DHHC"/>
    <property type="match status" value="1"/>
</dbReference>
<feature type="domain" description="Palmitoyltransferase DHHC" evidence="13">
    <location>
        <begin position="144"/>
        <end position="263"/>
    </location>
</feature>
<feature type="region of interest" description="Disordered" evidence="12">
    <location>
        <begin position="390"/>
        <end position="415"/>
    </location>
</feature>
<keyword evidence="15" id="KW-1185">Reference proteome</keyword>
<evidence type="ECO:0000313" key="14">
    <source>
        <dbReference type="EMBL" id="KAJ9160855.1"/>
    </source>
</evidence>
<dbReference type="PANTHER" id="PTHR22883">
    <property type="entry name" value="ZINC FINGER DHHC DOMAIN CONTAINING PROTEIN"/>
    <property type="match status" value="1"/>
</dbReference>
<comment type="catalytic activity">
    <reaction evidence="10 11">
        <text>L-cysteinyl-[protein] + hexadecanoyl-CoA = S-hexadecanoyl-L-cysteinyl-[protein] + CoA</text>
        <dbReference type="Rhea" id="RHEA:36683"/>
        <dbReference type="Rhea" id="RHEA-COMP:10131"/>
        <dbReference type="Rhea" id="RHEA-COMP:11032"/>
        <dbReference type="ChEBI" id="CHEBI:29950"/>
        <dbReference type="ChEBI" id="CHEBI:57287"/>
        <dbReference type="ChEBI" id="CHEBI:57379"/>
        <dbReference type="ChEBI" id="CHEBI:74151"/>
        <dbReference type="EC" id="2.3.1.225"/>
    </reaction>
</comment>
<name>A0AA38S9U8_9PEZI</name>
<dbReference type="InterPro" id="IPR039859">
    <property type="entry name" value="PFA4/ZDH16/20/ERF2-like"/>
</dbReference>
<feature type="transmembrane region" description="Helical" evidence="11">
    <location>
        <begin position="12"/>
        <end position="34"/>
    </location>
</feature>
<proteinExistence type="inferred from homology"/>
<feature type="transmembrane region" description="Helical" evidence="11">
    <location>
        <begin position="193"/>
        <end position="212"/>
    </location>
</feature>
<evidence type="ECO:0000256" key="1">
    <source>
        <dbReference type="ARBA" id="ARBA00004141"/>
    </source>
</evidence>
<evidence type="ECO:0000256" key="9">
    <source>
        <dbReference type="ARBA" id="ARBA00038298"/>
    </source>
</evidence>
<evidence type="ECO:0000256" key="8">
    <source>
        <dbReference type="ARBA" id="ARBA00023315"/>
    </source>
</evidence>
<protein>
    <recommendedName>
        <fullName evidence="11">Palmitoyltransferase</fullName>
        <ecNumber evidence="11">2.3.1.225</ecNumber>
    </recommendedName>
</protein>
<keyword evidence="3 11" id="KW-0812">Transmembrane</keyword>
<gene>
    <name evidence="14" type="ORF">NKR19_g2880</name>
</gene>
<evidence type="ECO:0000256" key="5">
    <source>
        <dbReference type="ARBA" id="ARBA00023136"/>
    </source>
</evidence>
<comment type="similarity">
    <text evidence="9">Belongs to the DHHC palmitoyltransferase family. PFA5 subfamily.</text>
</comment>
<dbReference type="GO" id="GO:0006612">
    <property type="term" value="P:protein targeting to membrane"/>
    <property type="evidence" value="ECO:0007669"/>
    <property type="project" value="TreeGrafter"/>
</dbReference>
<evidence type="ECO:0000256" key="12">
    <source>
        <dbReference type="SAM" id="MobiDB-lite"/>
    </source>
</evidence>
<comment type="caution">
    <text evidence="14">The sequence shown here is derived from an EMBL/GenBank/DDBJ whole genome shotgun (WGS) entry which is preliminary data.</text>
</comment>
<dbReference type="EMBL" id="JANBVN010000030">
    <property type="protein sequence ID" value="KAJ9160855.1"/>
    <property type="molecule type" value="Genomic_DNA"/>
</dbReference>
<feature type="region of interest" description="Disordered" evidence="12">
    <location>
        <begin position="89"/>
        <end position="125"/>
    </location>
</feature>
<evidence type="ECO:0000256" key="3">
    <source>
        <dbReference type="ARBA" id="ARBA00022692"/>
    </source>
</evidence>
<dbReference type="InterPro" id="IPR001594">
    <property type="entry name" value="Palmitoyltrfase_DHHC"/>
</dbReference>
<evidence type="ECO:0000313" key="15">
    <source>
        <dbReference type="Proteomes" id="UP001174691"/>
    </source>
</evidence>
<feature type="transmembrane region" description="Helical" evidence="11">
    <location>
        <begin position="224"/>
        <end position="246"/>
    </location>
</feature>
<keyword evidence="6" id="KW-0564">Palmitate</keyword>
<evidence type="ECO:0000256" key="11">
    <source>
        <dbReference type="RuleBase" id="RU079119"/>
    </source>
</evidence>
<evidence type="ECO:0000256" key="10">
    <source>
        <dbReference type="ARBA" id="ARBA00048048"/>
    </source>
</evidence>
<comment type="domain">
    <text evidence="11">The DHHC domain is required for palmitoyltransferase activity.</text>
</comment>
<keyword evidence="4 11" id="KW-1133">Transmembrane helix</keyword>
<dbReference type="GO" id="GO:0016020">
    <property type="term" value="C:membrane"/>
    <property type="evidence" value="ECO:0007669"/>
    <property type="project" value="UniProtKB-SubCell"/>
</dbReference>
<evidence type="ECO:0000256" key="7">
    <source>
        <dbReference type="ARBA" id="ARBA00023288"/>
    </source>
</evidence>
<keyword evidence="8 11" id="KW-0012">Acyltransferase</keyword>
<dbReference type="GO" id="GO:0005783">
    <property type="term" value="C:endoplasmic reticulum"/>
    <property type="evidence" value="ECO:0007669"/>
    <property type="project" value="TreeGrafter"/>
</dbReference>
<reference evidence="14" key="1">
    <citation type="submission" date="2022-07" db="EMBL/GenBank/DDBJ databases">
        <title>Fungi with potential for degradation of polypropylene.</title>
        <authorList>
            <person name="Gostincar C."/>
        </authorList>
    </citation>
    <scope>NUCLEOTIDE SEQUENCE</scope>
    <source>
        <strain evidence="14">EXF-13287</strain>
    </source>
</reference>
<evidence type="ECO:0000256" key="2">
    <source>
        <dbReference type="ARBA" id="ARBA00022679"/>
    </source>
</evidence>
<evidence type="ECO:0000256" key="6">
    <source>
        <dbReference type="ARBA" id="ARBA00023139"/>
    </source>
</evidence>
<dbReference type="AlphaFoldDB" id="A0AA38S9U8"/>
<dbReference type="PANTHER" id="PTHR22883:SF23">
    <property type="entry name" value="PALMITOYLTRANSFERASE ZDHHC6"/>
    <property type="match status" value="1"/>
</dbReference>
<dbReference type="GO" id="GO:0019706">
    <property type="term" value="F:protein-cysteine S-palmitoyltransferase activity"/>
    <property type="evidence" value="ECO:0007669"/>
    <property type="project" value="UniProtKB-EC"/>
</dbReference>
<keyword evidence="5 11" id="KW-0472">Membrane</keyword>
<dbReference type="Proteomes" id="UP001174691">
    <property type="component" value="Unassembled WGS sequence"/>
</dbReference>